<name>A0ACD3Z830_FUSSC</name>
<protein>
    <submittedName>
        <fullName evidence="1">Uncharacterized protein</fullName>
    </submittedName>
</protein>
<evidence type="ECO:0000313" key="2">
    <source>
        <dbReference type="Proteomes" id="UP000830768"/>
    </source>
</evidence>
<gene>
    <name evidence="1" type="ORF">LCI18_008222</name>
</gene>
<keyword evidence="2" id="KW-1185">Reference proteome</keyword>
<accession>A0ACD3Z830</accession>
<proteinExistence type="predicted"/>
<dbReference type="Proteomes" id="UP000830768">
    <property type="component" value="Chromosome 6"/>
</dbReference>
<dbReference type="EMBL" id="CP090035">
    <property type="protein sequence ID" value="UPK97287.1"/>
    <property type="molecule type" value="Genomic_DNA"/>
</dbReference>
<reference evidence="1" key="1">
    <citation type="submission" date="2021-11" db="EMBL/GenBank/DDBJ databases">
        <title>Fusarium solani-melongenae Genome sequencing and assembly.</title>
        <authorList>
            <person name="Xie S."/>
            <person name="Huang L."/>
            <person name="Zhang X."/>
        </authorList>
    </citation>
    <scope>NUCLEOTIDE SEQUENCE</scope>
    <source>
        <strain evidence="1">CRI 24-3</strain>
    </source>
</reference>
<organism evidence="1 2">
    <name type="scientific">Fusarium solani subsp. cucurbitae</name>
    <name type="common">Neocosmosporum cucurbitae</name>
    <dbReference type="NCBI Taxonomy" id="2747967"/>
    <lineage>
        <taxon>Eukaryota</taxon>
        <taxon>Fungi</taxon>
        <taxon>Dikarya</taxon>
        <taxon>Ascomycota</taxon>
        <taxon>Pezizomycotina</taxon>
        <taxon>Sordariomycetes</taxon>
        <taxon>Hypocreomycetidae</taxon>
        <taxon>Hypocreales</taxon>
        <taxon>Nectriaceae</taxon>
        <taxon>Fusarium</taxon>
        <taxon>Fusarium solani species complex</taxon>
    </lineage>
</organism>
<evidence type="ECO:0000313" key="1">
    <source>
        <dbReference type="EMBL" id="UPK97287.1"/>
    </source>
</evidence>
<sequence length="311" mass="33953">MSTIKSVTIVGASGNVGQAVLPFFIEAGFDVTVICRPTSESTFPPAVNVIKSDYTLDSLISALTGQDAVICALGPMSLQVETVVIDAAATARVKWFIPSEFGHNTADERVLKVLPLLKTKTDILAQLGSKAQDGMNWVGIVTGLFFDWGLARGFLEFDIPKHTARIWDDGNTTYLTTNISDIGIALVKLLSDPAVQNEVKNKHVHISSFEVSQNQILQELERVTGETFKVESISSQEIRRHATERLAKGDLSSIGPLLQYIAWGEERLSQWTAEAKYGNALLLPQHRETFEQTVERVSVGVLNGKDGKAAL</sequence>